<protein>
    <submittedName>
        <fullName evidence="16">Iron complex outermembrane receptor protein</fullName>
    </submittedName>
</protein>
<dbReference type="PANTHER" id="PTHR32552:SF81">
    <property type="entry name" value="TONB-DEPENDENT OUTER MEMBRANE RECEPTOR"/>
    <property type="match status" value="1"/>
</dbReference>
<comment type="similarity">
    <text evidence="11 12">Belongs to the TonB-dependent receptor family.</text>
</comment>
<keyword evidence="3 11" id="KW-1134">Transmembrane beta strand</keyword>
<dbReference type="SUPFAM" id="SSF56935">
    <property type="entry name" value="Porins"/>
    <property type="match status" value="1"/>
</dbReference>
<organism evidence="16 17">
    <name type="scientific">Roseateles oligotrophus</name>
    <dbReference type="NCBI Taxonomy" id="1769250"/>
    <lineage>
        <taxon>Bacteria</taxon>
        <taxon>Pseudomonadati</taxon>
        <taxon>Pseudomonadota</taxon>
        <taxon>Betaproteobacteria</taxon>
        <taxon>Burkholderiales</taxon>
        <taxon>Sphaerotilaceae</taxon>
        <taxon>Roseateles</taxon>
    </lineage>
</organism>
<evidence type="ECO:0000256" key="9">
    <source>
        <dbReference type="ARBA" id="ARBA00023136"/>
    </source>
</evidence>
<name>A0A840LDV3_9BURK</name>
<keyword evidence="6" id="KW-0408">Iron</keyword>
<evidence type="ECO:0000256" key="8">
    <source>
        <dbReference type="ARBA" id="ARBA00023077"/>
    </source>
</evidence>
<keyword evidence="17" id="KW-1185">Reference proteome</keyword>
<keyword evidence="16" id="KW-0675">Receptor</keyword>
<sequence>MNDAICGEQRLALRTPARRLWLGLLRRHLLAGACGAALGVCSSAGAAEAGPPTAALPAVTVRAEKLVQALEKVPASLTVLEGQESERAGFSSLAQLEGRVPGLSFQPFGQAGLNAPVMRGLTANFSSFSTAALLLVDGVPMLTAQGFEYDFLDLDRIEVLRGPQSTLYGRNAEAGVIAVHSLPMDGAPRASMSAEAGSRNKRWLRFSLGRALLPDTLAASIAGGWSGQQGFIDNLYTGRREDEREQLHLNLGLRWTPTAATELVLRYTRQQYDDGAALWGSPASSRAQVASGTPSWNRSRGQTLSLNATQGLAAGLRLQAITAYSALLDRVQQDTDFRPADLLHIGRDHHLRNLSQELRLEGRLGTADWLAGIYADRQDDALHNLAKSPMGASDLRVARQGNTFALFTNWNQPLSSAWSLSAGARVERNTVEILPEGDARRQAGWTQVSPRLALQSRFARDQQWYLSASRGVRAGGFNVLSPAVHYLPYEPEKVWSYEVGIKGRAADRRLRHSLAAYLMEVRDMQVMQMPAPGLAYITSAAAARSKGLELELDYLPGGGWQIKSGLSWNHTRFERFRDAAADYAGKHNPFAPDWSGHIGLRYEAPSGWYAQAGLVGMGKVYLDAANRYARQGHGLLNLLGGYARGAWEFAAYANNAANKRYDAVGYQNGFVTVFSPPRELGARLSWRQ</sequence>
<evidence type="ECO:0000256" key="2">
    <source>
        <dbReference type="ARBA" id="ARBA00022448"/>
    </source>
</evidence>
<dbReference type="PROSITE" id="PS52016">
    <property type="entry name" value="TONB_DEPENDENT_REC_3"/>
    <property type="match status" value="1"/>
</dbReference>
<evidence type="ECO:0000256" key="12">
    <source>
        <dbReference type="RuleBase" id="RU003357"/>
    </source>
</evidence>
<feature type="signal peptide" evidence="13">
    <location>
        <begin position="1"/>
        <end position="46"/>
    </location>
</feature>
<dbReference type="AlphaFoldDB" id="A0A840LDV3"/>
<evidence type="ECO:0000256" key="10">
    <source>
        <dbReference type="ARBA" id="ARBA00023237"/>
    </source>
</evidence>
<keyword evidence="4" id="KW-0410">Iron transport</keyword>
<evidence type="ECO:0000256" key="6">
    <source>
        <dbReference type="ARBA" id="ARBA00023004"/>
    </source>
</evidence>
<dbReference type="InterPro" id="IPR036942">
    <property type="entry name" value="Beta-barrel_TonB_sf"/>
</dbReference>
<dbReference type="Pfam" id="PF00593">
    <property type="entry name" value="TonB_dep_Rec_b-barrel"/>
    <property type="match status" value="1"/>
</dbReference>
<evidence type="ECO:0000259" key="15">
    <source>
        <dbReference type="Pfam" id="PF07715"/>
    </source>
</evidence>
<evidence type="ECO:0000256" key="3">
    <source>
        <dbReference type="ARBA" id="ARBA00022452"/>
    </source>
</evidence>
<evidence type="ECO:0000256" key="4">
    <source>
        <dbReference type="ARBA" id="ARBA00022496"/>
    </source>
</evidence>
<dbReference type="RefSeq" id="WP_184300361.1">
    <property type="nucleotide sequence ID" value="NZ_JACHLP010000005.1"/>
</dbReference>
<accession>A0A840LDV3</accession>
<dbReference type="EMBL" id="JACHLP010000005">
    <property type="protein sequence ID" value="MBB4844249.1"/>
    <property type="molecule type" value="Genomic_DNA"/>
</dbReference>
<keyword evidence="2 11" id="KW-0813">Transport</keyword>
<proteinExistence type="inferred from homology"/>
<feature type="domain" description="TonB-dependent receptor-like beta-barrel" evidence="14">
    <location>
        <begin position="268"/>
        <end position="655"/>
    </location>
</feature>
<keyword evidence="9 11" id="KW-0472">Membrane</keyword>
<evidence type="ECO:0000256" key="11">
    <source>
        <dbReference type="PROSITE-ProRule" id="PRU01360"/>
    </source>
</evidence>
<dbReference type="Proteomes" id="UP000562027">
    <property type="component" value="Unassembled WGS sequence"/>
</dbReference>
<dbReference type="InterPro" id="IPR000531">
    <property type="entry name" value="Beta-barrel_TonB"/>
</dbReference>
<keyword evidence="13" id="KW-0732">Signal</keyword>
<evidence type="ECO:0000256" key="1">
    <source>
        <dbReference type="ARBA" id="ARBA00004571"/>
    </source>
</evidence>
<dbReference type="Gene3D" id="2.40.170.20">
    <property type="entry name" value="TonB-dependent receptor, beta-barrel domain"/>
    <property type="match status" value="1"/>
</dbReference>
<feature type="domain" description="TonB-dependent receptor plug" evidence="15">
    <location>
        <begin position="70"/>
        <end position="176"/>
    </location>
</feature>
<dbReference type="GO" id="GO:0009279">
    <property type="term" value="C:cell outer membrane"/>
    <property type="evidence" value="ECO:0007669"/>
    <property type="project" value="UniProtKB-SubCell"/>
</dbReference>
<keyword evidence="7" id="KW-0406">Ion transport</keyword>
<dbReference type="InterPro" id="IPR012910">
    <property type="entry name" value="Plug_dom"/>
</dbReference>
<dbReference type="GO" id="GO:0006826">
    <property type="term" value="P:iron ion transport"/>
    <property type="evidence" value="ECO:0007669"/>
    <property type="project" value="UniProtKB-KW"/>
</dbReference>
<dbReference type="InterPro" id="IPR039426">
    <property type="entry name" value="TonB-dep_rcpt-like"/>
</dbReference>
<comment type="subcellular location">
    <subcellularLocation>
        <location evidence="1 11">Cell outer membrane</location>
        <topology evidence="1 11">Multi-pass membrane protein</topology>
    </subcellularLocation>
</comment>
<evidence type="ECO:0000313" key="16">
    <source>
        <dbReference type="EMBL" id="MBB4844249.1"/>
    </source>
</evidence>
<gene>
    <name evidence="16" type="ORF">HNP55_002785</name>
</gene>
<keyword evidence="5 11" id="KW-0812">Transmembrane</keyword>
<evidence type="ECO:0000313" key="17">
    <source>
        <dbReference type="Proteomes" id="UP000562027"/>
    </source>
</evidence>
<dbReference type="Pfam" id="PF07715">
    <property type="entry name" value="Plug"/>
    <property type="match status" value="1"/>
</dbReference>
<evidence type="ECO:0000256" key="5">
    <source>
        <dbReference type="ARBA" id="ARBA00022692"/>
    </source>
</evidence>
<reference evidence="16 17" key="1">
    <citation type="submission" date="2020-08" db="EMBL/GenBank/DDBJ databases">
        <title>Functional genomics of gut bacteria from endangered species of beetles.</title>
        <authorList>
            <person name="Carlos-Shanley C."/>
        </authorList>
    </citation>
    <scope>NUCLEOTIDE SEQUENCE [LARGE SCALE GENOMIC DNA]</scope>
    <source>
        <strain evidence="16 17">S00239</strain>
    </source>
</reference>
<feature type="chain" id="PRO_5032549457" evidence="13">
    <location>
        <begin position="47"/>
        <end position="688"/>
    </location>
</feature>
<evidence type="ECO:0000256" key="7">
    <source>
        <dbReference type="ARBA" id="ARBA00023065"/>
    </source>
</evidence>
<dbReference type="PANTHER" id="PTHR32552">
    <property type="entry name" value="FERRICHROME IRON RECEPTOR-RELATED"/>
    <property type="match status" value="1"/>
</dbReference>
<evidence type="ECO:0000259" key="14">
    <source>
        <dbReference type="Pfam" id="PF00593"/>
    </source>
</evidence>
<comment type="caution">
    <text evidence="16">The sequence shown here is derived from an EMBL/GenBank/DDBJ whole genome shotgun (WGS) entry which is preliminary data.</text>
</comment>
<keyword evidence="8 12" id="KW-0798">TonB box</keyword>
<evidence type="ECO:0000256" key="13">
    <source>
        <dbReference type="SAM" id="SignalP"/>
    </source>
</evidence>
<keyword evidence="10 11" id="KW-0998">Cell outer membrane</keyword>